<proteinExistence type="predicted"/>
<sequence length="369" mass="42237">MKFLVVTLAPTLQEEGLYYSYAPYVKEMNMWFDLADQVTIVSPTQYSDTLLKGSFKRKDLQIVSIPWISFATPLQALKAFGASIYIFFVILIQMRKADHIHLRCPGTISLIGCVAQIFFPKKSKTAKYAGNWDPRATQPLSYRIQKWILQNTTLTKNMNVLVYGVWPKQTKNIKSFFTASYRKEKILESTSRTITAPYRFLFVGSLSEGKRPLYALQLIEALIKRGIICRLDLFGDGAERRALSTYILNNNLSEHITLHGNKSAQEVEEAYKKSHLLLLPSKSEGWPKVVAEAMFWGVIPVVTAISCVPWMLNNESRGLLLQLDLNNDVKALQTLLMNEKELQKLSNNGRIWSHRYTLDDFENQIKELV</sequence>
<dbReference type="AlphaFoldDB" id="A0A167ENZ8"/>
<dbReference type="SUPFAM" id="SSF53756">
    <property type="entry name" value="UDP-Glycosyltransferase/glycogen phosphorylase"/>
    <property type="match status" value="1"/>
</dbReference>
<organism evidence="2 3">
    <name type="scientific">Cochleicola gelatinilyticus</name>
    <dbReference type="NCBI Taxonomy" id="1763537"/>
    <lineage>
        <taxon>Bacteria</taxon>
        <taxon>Pseudomonadati</taxon>
        <taxon>Bacteroidota</taxon>
        <taxon>Flavobacteriia</taxon>
        <taxon>Flavobacteriales</taxon>
        <taxon>Flavobacteriaceae</taxon>
        <taxon>Cochleicola</taxon>
    </lineage>
</organism>
<dbReference type="GO" id="GO:0016757">
    <property type="term" value="F:glycosyltransferase activity"/>
    <property type="evidence" value="ECO:0007669"/>
    <property type="project" value="InterPro"/>
</dbReference>
<dbReference type="STRING" id="1763537.ULVI_14745"/>
<dbReference type="RefSeq" id="WP_068593571.1">
    <property type="nucleotide sequence ID" value="NZ_LRXL01000053.1"/>
</dbReference>
<protein>
    <submittedName>
        <fullName evidence="2">Glycosyl transferase</fullName>
    </submittedName>
</protein>
<accession>A0A167ENZ8</accession>
<dbReference type="Pfam" id="PF00534">
    <property type="entry name" value="Glycos_transf_1"/>
    <property type="match status" value="1"/>
</dbReference>
<dbReference type="EMBL" id="LRXL01000053">
    <property type="protein sequence ID" value="OAB75730.1"/>
    <property type="molecule type" value="Genomic_DNA"/>
</dbReference>
<dbReference type="Gene3D" id="3.40.50.2000">
    <property type="entry name" value="Glycogen Phosphorylase B"/>
    <property type="match status" value="2"/>
</dbReference>
<dbReference type="CDD" id="cd03801">
    <property type="entry name" value="GT4_PimA-like"/>
    <property type="match status" value="1"/>
</dbReference>
<dbReference type="InterPro" id="IPR001296">
    <property type="entry name" value="Glyco_trans_1"/>
</dbReference>
<dbReference type="OrthoDB" id="1395864at2"/>
<dbReference type="PANTHER" id="PTHR12526">
    <property type="entry name" value="GLYCOSYLTRANSFERASE"/>
    <property type="match status" value="1"/>
</dbReference>
<evidence type="ECO:0000313" key="3">
    <source>
        <dbReference type="Proteomes" id="UP000077013"/>
    </source>
</evidence>
<evidence type="ECO:0000313" key="2">
    <source>
        <dbReference type="EMBL" id="OAB75730.1"/>
    </source>
</evidence>
<keyword evidence="2" id="KW-0808">Transferase</keyword>
<keyword evidence="3" id="KW-1185">Reference proteome</keyword>
<name>A0A167ENZ8_9FLAO</name>
<dbReference type="Proteomes" id="UP000077013">
    <property type="component" value="Unassembled WGS sequence"/>
</dbReference>
<reference evidence="2 3" key="1">
    <citation type="submission" date="2016-02" db="EMBL/GenBank/DDBJ databases">
        <title>Ulvibacter sp. LPB0005, isolated from Thais luteostoma.</title>
        <authorList>
            <person name="Shin S.-K."/>
            <person name="Yi H."/>
        </authorList>
    </citation>
    <scope>NUCLEOTIDE SEQUENCE [LARGE SCALE GENOMIC DNA]</scope>
    <source>
        <strain evidence="2 3">LPB0005</strain>
    </source>
</reference>
<feature type="domain" description="Glycosyl transferase family 1" evidence="1">
    <location>
        <begin position="197"/>
        <end position="351"/>
    </location>
</feature>
<evidence type="ECO:0000259" key="1">
    <source>
        <dbReference type="Pfam" id="PF00534"/>
    </source>
</evidence>
<gene>
    <name evidence="2" type="ORF">ULVI_14745</name>
</gene>
<comment type="caution">
    <text evidence="2">The sequence shown here is derived from an EMBL/GenBank/DDBJ whole genome shotgun (WGS) entry which is preliminary data.</text>
</comment>
<dbReference type="PANTHER" id="PTHR12526:SF630">
    <property type="entry name" value="GLYCOSYLTRANSFERASE"/>
    <property type="match status" value="1"/>
</dbReference>